<dbReference type="STRING" id="686624.SAMN04488242_0576"/>
<protein>
    <submittedName>
        <fullName evidence="2">Glyoxylase, beta-lactamase superfamily II</fullName>
    </submittedName>
</protein>
<reference evidence="2 3" key="1">
    <citation type="submission" date="2016-10" db="EMBL/GenBank/DDBJ databases">
        <authorList>
            <person name="de Groot N.N."/>
        </authorList>
    </citation>
    <scope>NUCLEOTIDE SEQUENCE [LARGE SCALE GENOMIC DNA]</scope>
    <source>
        <strain evidence="2 3">CGMCC 1.9159</strain>
    </source>
</reference>
<dbReference type="Proteomes" id="UP000199475">
    <property type="component" value="Unassembled WGS sequence"/>
</dbReference>
<dbReference type="PANTHER" id="PTHR42951">
    <property type="entry name" value="METALLO-BETA-LACTAMASE DOMAIN-CONTAINING"/>
    <property type="match status" value="1"/>
</dbReference>
<dbReference type="RefSeq" id="WP_093248736.1">
    <property type="nucleotide sequence ID" value="NZ_FNGP01000001.1"/>
</dbReference>
<feature type="domain" description="Metallo-beta-lactamase" evidence="1">
    <location>
        <begin position="17"/>
        <end position="226"/>
    </location>
</feature>
<evidence type="ECO:0000259" key="1">
    <source>
        <dbReference type="SMART" id="SM00849"/>
    </source>
</evidence>
<dbReference type="InterPro" id="IPR036866">
    <property type="entry name" value="RibonucZ/Hydroxyglut_hydro"/>
</dbReference>
<accession>A0A1G9HWH8</accession>
<dbReference type="EMBL" id="FNGP01000001">
    <property type="protein sequence ID" value="SDL17320.1"/>
    <property type="molecule type" value="Genomic_DNA"/>
</dbReference>
<evidence type="ECO:0000313" key="3">
    <source>
        <dbReference type="Proteomes" id="UP000199475"/>
    </source>
</evidence>
<proteinExistence type="predicted"/>
<dbReference type="SMART" id="SM00849">
    <property type="entry name" value="Lactamase_B"/>
    <property type="match status" value="1"/>
</dbReference>
<dbReference type="Gene3D" id="3.60.15.10">
    <property type="entry name" value="Ribonuclease Z/Hydroxyacylglutathione hydrolase-like"/>
    <property type="match status" value="1"/>
</dbReference>
<dbReference type="InterPro" id="IPR001279">
    <property type="entry name" value="Metallo-B-lactamas"/>
</dbReference>
<evidence type="ECO:0000313" key="2">
    <source>
        <dbReference type="EMBL" id="SDL17320.1"/>
    </source>
</evidence>
<organism evidence="2 3">
    <name type="scientific">Tessaracoccus oleiagri</name>
    <dbReference type="NCBI Taxonomy" id="686624"/>
    <lineage>
        <taxon>Bacteria</taxon>
        <taxon>Bacillati</taxon>
        <taxon>Actinomycetota</taxon>
        <taxon>Actinomycetes</taxon>
        <taxon>Propionibacteriales</taxon>
        <taxon>Propionibacteriaceae</taxon>
        <taxon>Tessaracoccus</taxon>
    </lineage>
</organism>
<dbReference type="SUPFAM" id="SSF56281">
    <property type="entry name" value="Metallo-hydrolase/oxidoreductase"/>
    <property type="match status" value="1"/>
</dbReference>
<dbReference type="CDD" id="cd07721">
    <property type="entry name" value="yflN-like_MBL-fold"/>
    <property type="match status" value="1"/>
</dbReference>
<dbReference type="InterPro" id="IPR050855">
    <property type="entry name" value="NDM-1-like"/>
</dbReference>
<dbReference type="AlphaFoldDB" id="A0A1G9HWH8"/>
<keyword evidence="3" id="KW-1185">Reference proteome</keyword>
<dbReference type="Pfam" id="PF00753">
    <property type="entry name" value="Lactamase_B"/>
    <property type="match status" value="1"/>
</dbReference>
<dbReference type="OrthoDB" id="2971563at2"/>
<sequence length="247" mass="26697">MITPHVADRVHLISHAHVNCYLIEDDHGITLVDAGLPSMWPMLQQALADLGRTPRDVKALVLTHGHFDHVGFAKRARATWNIPVFVHRADVYLAAHPYRYKPQRNRFLYPFTHPRSIPLLGRMAAAGALQVKGVDDVLHLAIGTPLDVPGRPIAVHTPGHTDGHVMLHLPERETVLSGDALVTLDPYTGRSGPQIVATAATKNADQALNSLAGIAATGARTILPGHGQPWGGGVDEAVRRALEVGEH</sequence>
<name>A0A1G9HWH8_9ACTN</name>
<gene>
    <name evidence="2" type="ORF">SAMN04488242_0576</name>
</gene>